<comment type="caution">
    <text evidence="1">The sequence shown here is derived from an EMBL/GenBank/DDBJ whole genome shotgun (WGS) entry which is preliminary data.</text>
</comment>
<evidence type="ECO:0000313" key="2">
    <source>
        <dbReference type="Proteomes" id="UP001458880"/>
    </source>
</evidence>
<accession>A0AAW1LTB3</accession>
<evidence type="ECO:0000313" key="1">
    <source>
        <dbReference type="EMBL" id="KAK9736959.1"/>
    </source>
</evidence>
<gene>
    <name evidence="1" type="ORF">QE152_g11127</name>
</gene>
<reference evidence="1 2" key="1">
    <citation type="journal article" date="2024" name="BMC Genomics">
        <title>De novo assembly and annotation of Popillia japonica's genome with initial clues to its potential as an invasive pest.</title>
        <authorList>
            <person name="Cucini C."/>
            <person name="Boschi S."/>
            <person name="Funari R."/>
            <person name="Cardaioli E."/>
            <person name="Iannotti N."/>
            <person name="Marturano G."/>
            <person name="Paoli F."/>
            <person name="Bruttini M."/>
            <person name="Carapelli A."/>
            <person name="Frati F."/>
            <person name="Nardi F."/>
        </authorList>
    </citation>
    <scope>NUCLEOTIDE SEQUENCE [LARGE SCALE GENOMIC DNA]</scope>
    <source>
        <strain evidence="1">DMR45628</strain>
    </source>
</reference>
<dbReference type="Proteomes" id="UP001458880">
    <property type="component" value="Unassembled WGS sequence"/>
</dbReference>
<name>A0AAW1LTB3_POPJA</name>
<proteinExistence type="predicted"/>
<organism evidence="1 2">
    <name type="scientific">Popillia japonica</name>
    <name type="common">Japanese beetle</name>
    <dbReference type="NCBI Taxonomy" id="7064"/>
    <lineage>
        <taxon>Eukaryota</taxon>
        <taxon>Metazoa</taxon>
        <taxon>Ecdysozoa</taxon>
        <taxon>Arthropoda</taxon>
        <taxon>Hexapoda</taxon>
        <taxon>Insecta</taxon>
        <taxon>Pterygota</taxon>
        <taxon>Neoptera</taxon>
        <taxon>Endopterygota</taxon>
        <taxon>Coleoptera</taxon>
        <taxon>Polyphaga</taxon>
        <taxon>Scarabaeiformia</taxon>
        <taxon>Scarabaeidae</taxon>
        <taxon>Rutelinae</taxon>
        <taxon>Popillia</taxon>
    </lineage>
</organism>
<dbReference type="AlphaFoldDB" id="A0AAW1LTB3"/>
<dbReference type="EMBL" id="JASPKY010000107">
    <property type="protein sequence ID" value="KAK9736959.1"/>
    <property type="molecule type" value="Genomic_DNA"/>
</dbReference>
<sequence length="87" mass="10265">MKELAKRGHEITFFSPFPETEPVKNFKTIVLTGLVEEWNQMFFLSSMTSKIMEQTLAHENLHGLLRSGEKFDIVLVDRFVYDLWSKR</sequence>
<protein>
    <submittedName>
        <fullName evidence="1">Uncharacterized protein</fullName>
    </submittedName>
</protein>
<keyword evidence="2" id="KW-1185">Reference proteome</keyword>
<dbReference type="SUPFAM" id="SSF53756">
    <property type="entry name" value="UDP-Glycosyltransferase/glycogen phosphorylase"/>
    <property type="match status" value="1"/>
</dbReference>